<evidence type="ECO:0000256" key="6">
    <source>
        <dbReference type="ARBA" id="ARBA00032976"/>
    </source>
</evidence>
<accession>A0A1Y2L5D6</accession>
<organism evidence="9 10">
    <name type="scientific">Thalassospira mesophila</name>
    <dbReference type="NCBI Taxonomy" id="1293891"/>
    <lineage>
        <taxon>Bacteria</taxon>
        <taxon>Pseudomonadati</taxon>
        <taxon>Pseudomonadota</taxon>
        <taxon>Alphaproteobacteria</taxon>
        <taxon>Rhodospirillales</taxon>
        <taxon>Thalassospiraceae</taxon>
        <taxon>Thalassospira</taxon>
    </lineage>
</organism>
<evidence type="ECO:0000259" key="8">
    <source>
        <dbReference type="PROSITE" id="PS51677"/>
    </source>
</evidence>
<name>A0A1Y2L5D6_9PROT</name>
<keyword evidence="5" id="KW-0732">Signal</keyword>
<keyword evidence="10" id="KW-1185">Reference proteome</keyword>
<dbReference type="GO" id="GO:0016810">
    <property type="term" value="F:hydrolase activity, acting on carbon-nitrogen (but not peptide) bonds"/>
    <property type="evidence" value="ECO:0007669"/>
    <property type="project" value="InterPro"/>
</dbReference>
<dbReference type="Pfam" id="PF01522">
    <property type="entry name" value="Polysacc_deac_1"/>
    <property type="match status" value="1"/>
</dbReference>
<evidence type="ECO:0000256" key="3">
    <source>
        <dbReference type="ARBA" id="ARBA00010973"/>
    </source>
</evidence>
<protein>
    <recommendedName>
        <fullName evidence="4">Chitooligosaccharide deacetylase</fullName>
    </recommendedName>
    <alternativeName>
        <fullName evidence="6">Nodulation protein B</fullName>
    </alternativeName>
</protein>
<feature type="compositionally biased region" description="Polar residues" evidence="7">
    <location>
        <begin position="75"/>
        <end position="103"/>
    </location>
</feature>
<feature type="region of interest" description="Disordered" evidence="7">
    <location>
        <begin position="75"/>
        <end position="111"/>
    </location>
</feature>
<dbReference type="PANTHER" id="PTHR34216">
    <property type="match status" value="1"/>
</dbReference>
<dbReference type="Gene3D" id="3.20.20.370">
    <property type="entry name" value="Glycoside hydrolase/deacetylase"/>
    <property type="match status" value="1"/>
</dbReference>
<dbReference type="STRING" id="1293891.TMES_00575"/>
<dbReference type="EMBL" id="JFKA01000001">
    <property type="protein sequence ID" value="OSQ40358.1"/>
    <property type="molecule type" value="Genomic_DNA"/>
</dbReference>
<dbReference type="PANTHER" id="PTHR34216:SF3">
    <property type="entry name" value="POLY-BETA-1,6-N-ACETYL-D-GLUCOSAMINE N-DEACETYLASE"/>
    <property type="match status" value="1"/>
</dbReference>
<proteinExistence type="inferred from homology"/>
<comment type="function">
    <text evidence="1">Is involved in generating a small heat-stable compound (Nod), an acylated oligomer of N-acetylglucosamine, that stimulates mitosis in various plant protoplasts.</text>
</comment>
<evidence type="ECO:0000313" key="9">
    <source>
        <dbReference type="EMBL" id="OSQ40358.1"/>
    </source>
</evidence>
<sequence length="433" mass="47056">MCLATISRQWRCLTFPKTMHTSLNGMDIAMQTDKIIPNSGIAAKGGMTGGYMRGALLTAATALAFILSAPAQAQTEQTVPPAQTNQSAQTGPNDQATPPSQTANKDDNKAALQNAGSAASAVVFMYHRFDEGEYPSTNTRVDQLSAHISELGKSKYHVMGVADIVSAISAGKALPDRAIGITVDDAYRSFYSVAWPMFKKAGLPVTVFVSTSQLDAGYSSYMTWDMLRDLVKQGVTVGGHSDNHAHLSSVPIAQTRAELENSAKRFKQELGFVPELFAYPYGEADTEVQQAVRDAGYKAAFGQQSGGFDRSDDMFYLPRFALNEHYGSLDRFELAANSLPLVVSDLTPNNYTLQRNPPAFGFTLKHPARDVKCYPSEGTATMSRLGDERVEVRLDGPVSPGRWRINCTAGGPNGRWRWLGMLYTVPKGLKNSD</sequence>
<dbReference type="GO" id="GO:0005975">
    <property type="term" value="P:carbohydrate metabolic process"/>
    <property type="evidence" value="ECO:0007669"/>
    <property type="project" value="InterPro"/>
</dbReference>
<comment type="similarity">
    <text evidence="3">Belongs to the polysaccharide deacetylase family.</text>
</comment>
<evidence type="ECO:0000256" key="7">
    <source>
        <dbReference type="SAM" id="MobiDB-lite"/>
    </source>
</evidence>
<dbReference type="SUPFAM" id="SSF88713">
    <property type="entry name" value="Glycoside hydrolase/deacetylase"/>
    <property type="match status" value="1"/>
</dbReference>
<dbReference type="PROSITE" id="PS51677">
    <property type="entry name" value="NODB"/>
    <property type="match status" value="1"/>
</dbReference>
<dbReference type="InterPro" id="IPR011330">
    <property type="entry name" value="Glyco_hydro/deAcase_b/a-brl"/>
</dbReference>
<evidence type="ECO:0000256" key="4">
    <source>
        <dbReference type="ARBA" id="ARBA00020071"/>
    </source>
</evidence>
<evidence type="ECO:0000256" key="2">
    <source>
        <dbReference type="ARBA" id="ARBA00004613"/>
    </source>
</evidence>
<dbReference type="CDD" id="cd10973">
    <property type="entry name" value="CE4_DAC_u4_5s"/>
    <property type="match status" value="1"/>
</dbReference>
<dbReference type="InterPro" id="IPR051398">
    <property type="entry name" value="Polysacch_Deacetylase"/>
</dbReference>
<dbReference type="AlphaFoldDB" id="A0A1Y2L5D6"/>
<evidence type="ECO:0000256" key="5">
    <source>
        <dbReference type="ARBA" id="ARBA00022729"/>
    </source>
</evidence>
<dbReference type="InterPro" id="IPR002509">
    <property type="entry name" value="NODB_dom"/>
</dbReference>
<comment type="subcellular location">
    <subcellularLocation>
        <location evidence="2">Secreted</location>
    </subcellularLocation>
</comment>
<reference evidence="9 10" key="1">
    <citation type="submission" date="2014-03" db="EMBL/GenBank/DDBJ databases">
        <title>The draft genome sequence of Thalassospira mesophila JCM 18969.</title>
        <authorList>
            <person name="Lai Q."/>
            <person name="Shao Z."/>
        </authorList>
    </citation>
    <scope>NUCLEOTIDE SEQUENCE [LARGE SCALE GENOMIC DNA]</scope>
    <source>
        <strain evidence="9 10">JCM 18969</strain>
    </source>
</reference>
<dbReference type="GO" id="GO:0005576">
    <property type="term" value="C:extracellular region"/>
    <property type="evidence" value="ECO:0007669"/>
    <property type="project" value="UniProtKB-SubCell"/>
</dbReference>
<dbReference type="Proteomes" id="UP000193391">
    <property type="component" value="Unassembled WGS sequence"/>
</dbReference>
<gene>
    <name evidence="9" type="ORF">TMES_00575</name>
</gene>
<evidence type="ECO:0000313" key="10">
    <source>
        <dbReference type="Proteomes" id="UP000193391"/>
    </source>
</evidence>
<feature type="domain" description="NodB homology" evidence="8">
    <location>
        <begin position="177"/>
        <end position="433"/>
    </location>
</feature>
<evidence type="ECO:0000256" key="1">
    <source>
        <dbReference type="ARBA" id="ARBA00003236"/>
    </source>
</evidence>
<comment type="caution">
    <text evidence="9">The sequence shown here is derived from an EMBL/GenBank/DDBJ whole genome shotgun (WGS) entry which is preliminary data.</text>
</comment>